<protein>
    <submittedName>
        <fullName evidence="1">Uncharacterized protein</fullName>
    </submittedName>
</protein>
<accession>A0A0D1KW29</accession>
<evidence type="ECO:0000313" key="2">
    <source>
        <dbReference type="Proteomes" id="UP000032247"/>
    </source>
</evidence>
<comment type="caution">
    <text evidence="1">The sequence shown here is derived from an EMBL/GenBank/DDBJ whole genome shotgun (WGS) entry which is preliminary data.</text>
</comment>
<dbReference type="Proteomes" id="UP000032247">
    <property type="component" value="Unassembled WGS sequence"/>
</dbReference>
<proteinExistence type="predicted"/>
<name>A0A0D1KW29_BACIU</name>
<reference evidence="1 2" key="1">
    <citation type="submission" date="2014-12" db="EMBL/GenBank/DDBJ databases">
        <title>Comparative genome analysis of Bacillus coagulans HM-08, Clostridium butyricum HM-68, Bacillus subtilis HM-66 and Bacillus licheniformis BL-09.</title>
        <authorList>
            <person name="Zhang H."/>
        </authorList>
    </citation>
    <scope>NUCLEOTIDE SEQUENCE [LARGE SCALE GENOMIC DNA]</scope>
    <source>
        <strain evidence="1 2">HM-66</strain>
    </source>
</reference>
<gene>
    <name evidence="1" type="ORF">SC09_Contig17orf00061</name>
</gene>
<organism evidence="1 2">
    <name type="scientific">Bacillus subtilis</name>
    <dbReference type="NCBI Taxonomy" id="1423"/>
    <lineage>
        <taxon>Bacteria</taxon>
        <taxon>Bacillati</taxon>
        <taxon>Bacillota</taxon>
        <taxon>Bacilli</taxon>
        <taxon>Bacillales</taxon>
        <taxon>Bacillaceae</taxon>
        <taxon>Bacillus</taxon>
    </lineage>
</organism>
<dbReference type="AlphaFoldDB" id="A0A0D1KW29"/>
<dbReference type="PATRIC" id="fig|1423.173.peg.58"/>
<dbReference type="EMBL" id="JXBC01000001">
    <property type="protein sequence ID" value="KIU12940.1"/>
    <property type="molecule type" value="Genomic_DNA"/>
</dbReference>
<evidence type="ECO:0000313" key="1">
    <source>
        <dbReference type="EMBL" id="KIU12940.1"/>
    </source>
</evidence>
<sequence length="48" mass="5432">MKISFVITDKLFEKSVWIIADGFSLMGRYFPPSSDSKPDVLKALLENP</sequence>